<dbReference type="Proteomes" id="UP000434957">
    <property type="component" value="Unassembled WGS sequence"/>
</dbReference>
<accession>A0A6A4FG32</accession>
<protein>
    <submittedName>
        <fullName evidence="2">Uncharacterized protein</fullName>
    </submittedName>
</protein>
<comment type="caution">
    <text evidence="2">The sequence shown here is derived from an EMBL/GenBank/DDBJ whole genome shotgun (WGS) entry which is preliminary data.</text>
</comment>
<proteinExistence type="predicted"/>
<gene>
    <name evidence="1" type="ORF">PR002_g12474</name>
    <name evidence="2" type="ORF">PR003_g13163</name>
</gene>
<evidence type="ECO:0000313" key="4">
    <source>
        <dbReference type="Proteomes" id="UP000435112"/>
    </source>
</evidence>
<dbReference type="EMBL" id="QXFT01000822">
    <property type="protein sequence ID" value="KAE9335139.1"/>
    <property type="molecule type" value="Genomic_DNA"/>
</dbReference>
<sequence length="55" mass="5502">MVAGVSAGEGMECVEGVVVVEVVEVVGVVGVVATGGVFPVRSPLVPALIIRLIKN</sequence>
<keyword evidence="3" id="KW-1185">Reference proteome</keyword>
<evidence type="ECO:0000313" key="3">
    <source>
        <dbReference type="Proteomes" id="UP000434957"/>
    </source>
</evidence>
<evidence type="ECO:0000313" key="2">
    <source>
        <dbReference type="EMBL" id="KAE9335139.1"/>
    </source>
</evidence>
<dbReference type="Proteomes" id="UP000435112">
    <property type="component" value="Unassembled WGS sequence"/>
</dbReference>
<evidence type="ECO:0000313" key="1">
    <source>
        <dbReference type="EMBL" id="KAE9020622.1"/>
    </source>
</evidence>
<reference evidence="2 3" key="1">
    <citation type="submission" date="2018-08" db="EMBL/GenBank/DDBJ databases">
        <title>Genomic investigation of the strawberry pathogen Phytophthora fragariae indicates pathogenicity is determined by transcriptional variation in three key races.</title>
        <authorList>
            <person name="Adams T.M."/>
            <person name="Armitage A.D."/>
            <person name="Sobczyk M.K."/>
            <person name="Bates H.J."/>
            <person name="Dunwell J.M."/>
            <person name="Nellist C.F."/>
            <person name="Harrison R.J."/>
        </authorList>
    </citation>
    <scope>NUCLEOTIDE SEQUENCE [LARGE SCALE GENOMIC DNA]</scope>
    <source>
        <strain evidence="1 4">SCRP324</strain>
        <strain evidence="2 3">SCRP333</strain>
    </source>
</reference>
<dbReference type="AlphaFoldDB" id="A0A6A4FG32"/>
<dbReference type="EMBL" id="QXFU01000787">
    <property type="protein sequence ID" value="KAE9020622.1"/>
    <property type="molecule type" value="Genomic_DNA"/>
</dbReference>
<organism evidence="2 3">
    <name type="scientific">Phytophthora rubi</name>
    <dbReference type="NCBI Taxonomy" id="129364"/>
    <lineage>
        <taxon>Eukaryota</taxon>
        <taxon>Sar</taxon>
        <taxon>Stramenopiles</taxon>
        <taxon>Oomycota</taxon>
        <taxon>Peronosporomycetes</taxon>
        <taxon>Peronosporales</taxon>
        <taxon>Peronosporaceae</taxon>
        <taxon>Phytophthora</taxon>
    </lineage>
</organism>
<name>A0A6A4FG32_9STRA</name>